<accession>A0AAU7XFR6</accession>
<comment type="similarity">
    <text evidence="1 2">Belongs to the phD/YefM antitoxin family.</text>
</comment>
<evidence type="ECO:0000256" key="2">
    <source>
        <dbReference type="RuleBase" id="RU362080"/>
    </source>
</evidence>
<dbReference type="RefSeq" id="WP_407051773.1">
    <property type="nucleotide sequence ID" value="NZ_CP158568.1"/>
</dbReference>
<sequence length="80" mass="8573">MAAITLADAKAHLSELVDRVEAGDEIDITRRGKPIARLVAAVGPRKPIDIGGLRALAAAMPRQQEDAADLVRALRDGDRY</sequence>
<dbReference type="Gene3D" id="3.40.1620.10">
    <property type="entry name" value="YefM-like domain"/>
    <property type="match status" value="1"/>
</dbReference>
<dbReference type="SUPFAM" id="SSF143120">
    <property type="entry name" value="YefM-like"/>
    <property type="match status" value="1"/>
</dbReference>
<proteinExistence type="inferred from homology"/>
<dbReference type="AlphaFoldDB" id="A0AAU7XFR6"/>
<dbReference type="NCBIfam" id="TIGR01552">
    <property type="entry name" value="phd_fam"/>
    <property type="match status" value="1"/>
</dbReference>
<reference evidence="3" key="1">
    <citation type="submission" date="2024-06" db="EMBL/GenBank/DDBJ databases">
        <title>Methylostella associata gen. nov., sp. nov., a novel Ancalomicrobiaceae-affiliated facultatively methylotrophic bacteria that feed on methanotrophs of the genus Methylococcus.</title>
        <authorList>
            <person name="Saltykova V."/>
            <person name="Danilova O.V."/>
            <person name="Oshkin I.Y."/>
            <person name="Belova S.E."/>
            <person name="Pimenov N.V."/>
            <person name="Dedysh S.N."/>
        </authorList>
    </citation>
    <scope>NUCLEOTIDE SEQUENCE</scope>
    <source>
        <strain evidence="3">S20</strain>
    </source>
</reference>
<dbReference type="Pfam" id="PF02604">
    <property type="entry name" value="PhdYeFM_antitox"/>
    <property type="match status" value="1"/>
</dbReference>
<dbReference type="EMBL" id="CP158568">
    <property type="protein sequence ID" value="XBY46681.1"/>
    <property type="molecule type" value="Genomic_DNA"/>
</dbReference>
<protein>
    <recommendedName>
        <fullName evidence="2">Antitoxin</fullName>
    </recommendedName>
</protein>
<dbReference type="InterPro" id="IPR036165">
    <property type="entry name" value="YefM-like_sf"/>
</dbReference>
<dbReference type="KEGG" id="mflg:ABS361_10970"/>
<dbReference type="PANTHER" id="PTHR35377">
    <property type="entry name" value="ANTITOXIN VAPB49-RELATED-RELATED"/>
    <property type="match status" value="1"/>
</dbReference>
<organism evidence="3">
    <name type="scientific">Methyloraptor flagellatus</name>
    <dbReference type="NCBI Taxonomy" id="3162530"/>
    <lineage>
        <taxon>Bacteria</taxon>
        <taxon>Pseudomonadati</taxon>
        <taxon>Pseudomonadota</taxon>
        <taxon>Alphaproteobacteria</taxon>
        <taxon>Hyphomicrobiales</taxon>
        <taxon>Ancalomicrobiaceae</taxon>
        <taxon>Methyloraptor</taxon>
    </lineage>
</organism>
<dbReference type="InterPro" id="IPR006442">
    <property type="entry name" value="Antitoxin_Phd/YefM"/>
</dbReference>
<name>A0AAU7XFR6_9HYPH</name>
<dbReference type="InterPro" id="IPR051416">
    <property type="entry name" value="phD-YefM_TA_antitoxins"/>
</dbReference>
<comment type="function">
    <text evidence="2">Antitoxin component of a type II toxin-antitoxin (TA) system.</text>
</comment>
<evidence type="ECO:0000256" key="1">
    <source>
        <dbReference type="ARBA" id="ARBA00009981"/>
    </source>
</evidence>
<evidence type="ECO:0000313" key="3">
    <source>
        <dbReference type="EMBL" id="XBY46681.1"/>
    </source>
</evidence>
<gene>
    <name evidence="3" type="ORF">ABS361_10970</name>
</gene>